<sequence>MESLNGSSSSRKTNWSSIHCFHGHHQRPCHGRRSLGRLAQLVLYLLERISNFMYLKHFCDIKLRK</sequence>
<protein>
    <submittedName>
        <fullName evidence="1">Genomic scaffold, ProqFM164S01</fullName>
    </submittedName>
</protein>
<name>W6QJM8_PENRF</name>
<accession>W6QJM8</accession>
<gene>
    <name evidence="1" type="ORF">PROQFM164_S01g003570</name>
</gene>
<dbReference type="AlphaFoldDB" id="W6QJM8"/>
<dbReference type="Proteomes" id="UP000030686">
    <property type="component" value="Unassembled WGS sequence"/>
</dbReference>
<reference evidence="1" key="1">
    <citation type="journal article" date="2014" name="Nat. Commun.">
        <title>Multiple recent horizontal transfers of a large genomic region in cheese making fungi.</title>
        <authorList>
            <person name="Cheeseman K."/>
            <person name="Ropars J."/>
            <person name="Renault P."/>
            <person name="Dupont J."/>
            <person name="Gouzy J."/>
            <person name="Branca A."/>
            <person name="Abraham A.L."/>
            <person name="Ceppi M."/>
            <person name="Conseiller E."/>
            <person name="Debuchy R."/>
            <person name="Malagnac F."/>
            <person name="Goarin A."/>
            <person name="Silar P."/>
            <person name="Lacoste S."/>
            <person name="Sallet E."/>
            <person name="Bensimon A."/>
            <person name="Giraud T."/>
            <person name="Brygoo Y."/>
        </authorList>
    </citation>
    <scope>NUCLEOTIDE SEQUENCE [LARGE SCALE GENOMIC DNA]</scope>
    <source>
        <strain evidence="1">FM164</strain>
    </source>
</reference>
<evidence type="ECO:0000313" key="2">
    <source>
        <dbReference type="Proteomes" id="UP000030686"/>
    </source>
</evidence>
<proteinExistence type="predicted"/>
<dbReference type="EMBL" id="HG792015">
    <property type="protein sequence ID" value="CDM29757.1"/>
    <property type="molecule type" value="Genomic_DNA"/>
</dbReference>
<organism evidence="1 2">
    <name type="scientific">Penicillium roqueforti (strain FM164)</name>
    <dbReference type="NCBI Taxonomy" id="1365484"/>
    <lineage>
        <taxon>Eukaryota</taxon>
        <taxon>Fungi</taxon>
        <taxon>Dikarya</taxon>
        <taxon>Ascomycota</taxon>
        <taxon>Pezizomycotina</taxon>
        <taxon>Eurotiomycetes</taxon>
        <taxon>Eurotiomycetidae</taxon>
        <taxon>Eurotiales</taxon>
        <taxon>Aspergillaceae</taxon>
        <taxon>Penicillium</taxon>
    </lineage>
</organism>
<keyword evidence="2" id="KW-1185">Reference proteome</keyword>
<evidence type="ECO:0000313" key="1">
    <source>
        <dbReference type="EMBL" id="CDM29757.1"/>
    </source>
</evidence>